<keyword evidence="1" id="KW-1133">Transmembrane helix</keyword>
<accession>A0AAD9M333</accession>
<evidence type="ECO:0000313" key="2">
    <source>
        <dbReference type="EMBL" id="KAK2030132.1"/>
    </source>
</evidence>
<feature type="transmembrane region" description="Helical" evidence="1">
    <location>
        <begin position="20"/>
        <end position="44"/>
    </location>
</feature>
<proteinExistence type="predicted"/>
<sequence>NATVATSLIPTLARQLRLTVASRVLVIAAKSVVTAGVLMSLLMAMRHLLSWLPLGTSSRLGATLIRPRPAP</sequence>
<feature type="non-terminal residue" evidence="2">
    <location>
        <position position="1"/>
    </location>
</feature>
<dbReference type="EMBL" id="MU842855">
    <property type="protein sequence ID" value="KAK2030132.1"/>
    <property type="molecule type" value="Genomic_DNA"/>
</dbReference>
<evidence type="ECO:0000313" key="3">
    <source>
        <dbReference type="Proteomes" id="UP001232148"/>
    </source>
</evidence>
<name>A0AAD9M333_9PEZI</name>
<gene>
    <name evidence="2" type="ORF">LX32DRAFT_717418</name>
</gene>
<dbReference type="Proteomes" id="UP001232148">
    <property type="component" value="Unassembled WGS sequence"/>
</dbReference>
<keyword evidence="1" id="KW-0472">Membrane</keyword>
<evidence type="ECO:0000256" key="1">
    <source>
        <dbReference type="SAM" id="Phobius"/>
    </source>
</evidence>
<protein>
    <submittedName>
        <fullName evidence="2">Uncharacterized protein</fullName>
    </submittedName>
</protein>
<reference evidence="2" key="1">
    <citation type="submission" date="2021-06" db="EMBL/GenBank/DDBJ databases">
        <title>Comparative genomics, transcriptomics and evolutionary studies reveal genomic signatures of adaptation to plant cell wall in hemibiotrophic fungi.</title>
        <authorList>
            <consortium name="DOE Joint Genome Institute"/>
            <person name="Baroncelli R."/>
            <person name="Diaz J.F."/>
            <person name="Benocci T."/>
            <person name="Peng M."/>
            <person name="Battaglia E."/>
            <person name="Haridas S."/>
            <person name="Andreopoulos W."/>
            <person name="Labutti K."/>
            <person name="Pangilinan J."/>
            <person name="Floch G.L."/>
            <person name="Makela M.R."/>
            <person name="Henrissat B."/>
            <person name="Grigoriev I.V."/>
            <person name="Crouch J.A."/>
            <person name="De Vries R.P."/>
            <person name="Sukno S.A."/>
            <person name="Thon M.R."/>
        </authorList>
    </citation>
    <scope>NUCLEOTIDE SEQUENCE</scope>
    <source>
        <strain evidence="2">MAFF235873</strain>
    </source>
</reference>
<keyword evidence="1" id="KW-0812">Transmembrane</keyword>
<keyword evidence="3" id="KW-1185">Reference proteome</keyword>
<comment type="caution">
    <text evidence="2">The sequence shown here is derived from an EMBL/GenBank/DDBJ whole genome shotgun (WGS) entry which is preliminary data.</text>
</comment>
<organism evidence="2 3">
    <name type="scientific">Colletotrichum zoysiae</name>
    <dbReference type="NCBI Taxonomy" id="1216348"/>
    <lineage>
        <taxon>Eukaryota</taxon>
        <taxon>Fungi</taxon>
        <taxon>Dikarya</taxon>
        <taxon>Ascomycota</taxon>
        <taxon>Pezizomycotina</taxon>
        <taxon>Sordariomycetes</taxon>
        <taxon>Hypocreomycetidae</taxon>
        <taxon>Glomerellales</taxon>
        <taxon>Glomerellaceae</taxon>
        <taxon>Colletotrichum</taxon>
        <taxon>Colletotrichum graminicola species complex</taxon>
    </lineage>
</organism>
<dbReference type="AlphaFoldDB" id="A0AAD9M333"/>